<protein>
    <recommendedName>
        <fullName evidence="4">Low affinity iron permease family protein</fullName>
    </recommendedName>
</protein>
<evidence type="ECO:0000256" key="2">
    <source>
        <dbReference type="SAM" id="Phobius"/>
    </source>
</evidence>
<dbReference type="EMBL" id="CP035532">
    <property type="protein sequence ID" value="QBA22680.1"/>
    <property type="molecule type" value="Genomic_DNA"/>
</dbReference>
<evidence type="ECO:0000256" key="1">
    <source>
        <dbReference type="SAM" id="MobiDB-lite"/>
    </source>
</evidence>
<evidence type="ECO:0008006" key="4">
    <source>
        <dbReference type="Google" id="ProtNLM"/>
    </source>
</evidence>
<proteinExistence type="predicted"/>
<dbReference type="InterPro" id="IPR007251">
    <property type="entry name" value="Iron_permease_Fet4"/>
</dbReference>
<keyword evidence="2" id="KW-0812">Transmembrane</keyword>
<keyword evidence="2" id="KW-1133">Transmembrane helix</keyword>
<evidence type="ECO:0000313" key="3">
    <source>
        <dbReference type="EMBL" id="QBA22680.1"/>
    </source>
</evidence>
<feature type="region of interest" description="Disordered" evidence="1">
    <location>
        <begin position="86"/>
        <end position="107"/>
    </location>
</feature>
<accession>A0A411DQS4</accession>
<organism evidence="3">
    <name type="scientific">Chryseobacterium indologenes</name>
    <name type="common">Flavobacterium indologenes</name>
    <dbReference type="NCBI Taxonomy" id="253"/>
    <lineage>
        <taxon>Bacteria</taxon>
        <taxon>Pseudomonadati</taxon>
        <taxon>Bacteroidota</taxon>
        <taxon>Flavobacteriia</taxon>
        <taxon>Flavobacteriales</taxon>
        <taxon>Weeksellaceae</taxon>
        <taxon>Chryseobacterium group</taxon>
        <taxon>Chryseobacterium</taxon>
    </lineage>
</organism>
<feature type="transmembrane region" description="Helical" evidence="2">
    <location>
        <begin position="12"/>
        <end position="32"/>
    </location>
</feature>
<name>A0A411DQS4_CHRID</name>
<keyword evidence="2" id="KW-0472">Membrane</keyword>
<dbReference type="AlphaFoldDB" id="A0A411DQS4"/>
<reference evidence="3" key="1">
    <citation type="submission" date="2019-01" db="EMBL/GenBank/DDBJ databases">
        <title>Whole Genome Sequencing for Putative Detection of Antimicrobial Resistance and Potential Virulence Factors in Chryseobacterium indologenes isolated from Nile Tilapia in Tanzania.</title>
        <authorList>
            <person name="Mwega E."/>
            <person name="Mutoloki S."/>
            <person name="Mugimba K."/>
            <person name="Colquhoun D."/>
            <person name="Mdegela R."/>
            <person name="Evensen O."/>
            <person name="Wasteson Y."/>
        </authorList>
    </citation>
    <scope>NUCLEOTIDE SEQUENCE [LARGE SCALE GENOMIC DNA]</scope>
    <source>
        <strain evidence="3">StR 01</strain>
    </source>
</reference>
<dbReference type="Pfam" id="PF04120">
    <property type="entry name" value="Iron_permease"/>
    <property type="match status" value="1"/>
</dbReference>
<feature type="compositionally biased region" description="Basic and acidic residues" evidence="1">
    <location>
        <begin position="86"/>
        <end position="98"/>
    </location>
</feature>
<sequence>MIKDILDRWQNWPVYVKGTAFLGIAGLTVFFIRNVQNKEIKALQDRLDELMAASKDSHKIKEIQHLTEDELKQLYKFYNDLEKQRMEKNIPDNDRPENQHMAYHRYK</sequence>
<dbReference type="GO" id="GO:0055085">
    <property type="term" value="P:transmembrane transport"/>
    <property type="evidence" value="ECO:0007669"/>
    <property type="project" value="InterPro"/>
</dbReference>
<gene>
    <name evidence="3" type="ORF">EU348_16415</name>
</gene>